<dbReference type="RefSeq" id="WP_167167848.1">
    <property type="nucleotide sequence ID" value="NZ_BAAAOO010000007.1"/>
</dbReference>
<reference evidence="2 3" key="1">
    <citation type="submission" date="2020-02" db="EMBL/GenBank/DDBJ databases">
        <title>Sequencing the genomes of 1000 actinobacteria strains.</title>
        <authorList>
            <person name="Klenk H.-P."/>
        </authorList>
    </citation>
    <scope>NUCLEOTIDE SEQUENCE [LARGE SCALE GENOMIC DNA]</scope>
    <source>
        <strain evidence="2 3">DSM 19609</strain>
    </source>
</reference>
<proteinExistence type="predicted"/>
<evidence type="ECO:0000313" key="2">
    <source>
        <dbReference type="EMBL" id="NIH57699.1"/>
    </source>
</evidence>
<evidence type="ECO:0000313" key="3">
    <source>
        <dbReference type="Proteomes" id="UP000749311"/>
    </source>
</evidence>
<dbReference type="Pfam" id="PF06541">
    <property type="entry name" value="ABC_trans_CmpB"/>
    <property type="match status" value="1"/>
</dbReference>
<protein>
    <submittedName>
        <fullName evidence="2">Membrane protein</fullName>
    </submittedName>
</protein>
<keyword evidence="3" id="KW-1185">Reference proteome</keyword>
<keyword evidence="1" id="KW-1133">Transmembrane helix</keyword>
<dbReference type="Proteomes" id="UP000749311">
    <property type="component" value="Unassembled WGS sequence"/>
</dbReference>
<feature type="transmembrane region" description="Helical" evidence="1">
    <location>
        <begin position="103"/>
        <end position="123"/>
    </location>
</feature>
<accession>A0ABX0SH80</accession>
<organism evidence="2 3">
    <name type="scientific">Brooklawnia cerclae</name>
    <dbReference type="NCBI Taxonomy" id="349934"/>
    <lineage>
        <taxon>Bacteria</taxon>
        <taxon>Bacillati</taxon>
        <taxon>Actinomycetota</taxon>
        <taxon>Actinomycetes</taxon>
        <taxon>Propionibacteriales</taxon>
        <taxon>Propionibacteriaceae</taxon>
        <taxon>Brooklawnia</taxon>
    </lineage>
</organism>
<evidence type="ECO:0000256" key="1">
    <source>
        <dbReference type="SAM" id="Phobius"/>
    </source>
</evidence>
<gene>
    <name evidence="2" type="ORF">FB473_002344</name>
</gene>
<keyword evidence="1" id="KW-0472">Membrane</keyword>
<dbReference type="EMBL" id="JAAMOZ010000001">
    <property type="protein sequence ID" value="NIH57699.1"/>
    <property type="molecule type" value="Genomic_DNA"/>
</dbReference>
<name>A0ABX0SH80_9ACTN</name>
<comment type="caution">
    <text evidence="2">The sequence shown here is derived from an EMBL/GenBank/DDBJ whole genome shotgun (WGS) entry which is preliminary data.</text>
</comment>
<feature type="transmembrane region" description="Helical" evidence="1">
    <location>
        <begin position="62"/>
        <end position="82"/>
    </location>
</feature>
<feature type="transmembrane region" description="Helical" evidence="1">
    <location>
        <begin position="138"/>
        <end position="162"/>
    </location>
</feature>
<dbReference type="InterPro" id="IPR010540">
    <property type="entry name" value="CmpB_TMEM229"/>
</dbReference>
<feature type="transmembrane region" description="Helical" evidence="1">
    <location>
        <begin position="35"/>
        <end position="56"/>
    </location>
</feature>
<keyword evidence="1" id="KW-0812">Transmembrane</keyword>
<feature type="transmembrane region" description="Helical" evidence="1">
    <location>
        <begin position="6"/>
        <end position="23"/>
    </location>
</feature>
<sequence>MTVLMFVAYAFGGWVLEGVVRLVRWHRVGNHGFLTGPVLPIYAFGAVGILAFTRPIRDDPALVFLTGMLIASVVEFIGHVLLEKMMGLVLWDYSGRLGNIQGRVCLGNSLGFGVAGLVVVEVIDPPLEAFLSGLDPLVVVSLASGLGAVMVVDWVHAVVAVVRVRPEIESIRGSLDEVRAQLERQLDELGADFQNGVTRRRIRMLRGSRAVLTRLNAAFPGARGANAVRGSHASVPPHEAIADDAGVGGTRHVAPIR</sequence>